<dbReference type="InterPro" id="IPR003329">
    <property type="entry name" value="Cytidylyl_trans"/>
</dbReference>
<evidence type="ECO:0000313" key="2">
    <source>
        <dbReference type="Proteomes" id="UP000199585"/>
    </source>
</evidence>
<dbReference type="STRING" id="245187.SAMN04488003_1316"/>
<reference evidence="1 2" key="1">
    <citation type="submission" date="2016-10" db="EMBL/GenBank/DDBJ databases">
        <authorList>
            <person name="de Groot N.N."/>
        </authorList>
    </citation>
    <scope>NUCLEOTIDE SEQUENCE [LARGE SCALE GENOMIC DNA]</scope>
    <source>
        <strain evidence="1 2">DSM 16213</strain>
    </source>
</reference>
<dbReference type="OrthoDB" id="9805604at2"/>
<sequence length="237" mass="27047">MTQMIGFIPCRAGSERVKHKNTRPFAGYAGGLLELKLRQLKEVAGLDRIIVSSNDQAVLDYAADFAATEDPRVEPLPRPDEWGNSATSMGAFISDYIAHLSEDGDIFWTHVTHPFTTAAVYDRALAAYAQIRAAGHDSLISATKLQKFLWRDGRPFNYDNSIERWPRSQDIVPVFDINHAIYAMPFALMRDTRDRIGHRPFFFEMEEGESMDIDWEDQFMLMDEIARARRQNGQSLL</sequence>
<gene>
    <name evidence="1" type="ORF">SAMN04488003_1316</name>
</gene>
<dbReference type="Gene3D" id="3.90.550.10">
    <property type="entry name" value="Spore Coat Polysaccharide Biosynthesis Protein SpsA, Chain A"/>
    <property type="match status" value="1"/>
</dbReference>
<dbReference type="SUPFAM" id="SSF53448">
    <property type="entry name" value="Nucleotide-diphospho-sugar transferases"/>
    <property type="match status" value="1"/>
</dbReference>
<dbReference type="PANTHER" id="PTHR21485:SF6">
    <property type="entry name" value="N-ACYLNEURAMINATE CYTIDYLYLTRANSFERASE-RELATED"/>
    <property type="match status" value="1"/>
</dbReference>
<accession>A0A1H8IZL1</accession>
<evidence type="ECO:0000313" key="1">
    <source>
        <dbReference type="EMBL" id="SEN73922.1"/>
    </source>
</evidence>
<dbReference type="AlphaFoldDB" id="A0A1H8IZL1"/>
<dbReference type="RefSeq" id="WP_089905441.1">
    <property type="nucleotide sequence ID" value="NZ_FOCI01000031.1"/>
</dbReference>
<dbReference type="GO" id="GO:0008781">
    <property type="term" value="F:N-acylneuraminate cytidylyltransferase activity"/>
    <property type="evidence" value="ECO:0007669"/>
    <property type="project" value="TreeGrafter"/>
</dbReference>
<dbReference type="InterPro" id="IPR050793">
    <property type="entry name" value="CMP-NeuNAc_synthase"/>
</dbReference>
<organism evidence="1 2">
    <name type="scientific">Loktanella fryxellensis</name>
    <dbReference type="NCBI Taxonomy" id="245187"/>
    <lineage>
        <taxon>Bacteria</taxon>
        <taxon>Pseudomonadati</taxon>
        <taxon>Pseudomonadota</taxon>
        <taxon>Alphaproteobacteria</taxon>
        <taxon>Rhodobacterales</taxon>
        <taxon>Roseobacteraceae</taxon>
        <taxon>Loktanella</taxon>
    </lineage>
</organism>
<dbReference type="EMBL" id="FOCI01000031">
    <property type="protein sequence ID" value="SEN73922.1"/>
    <property type="molecule type" value="Genomic_DNA"/>
</dbReference>
<name>A0A1H8IZL1_9RHOB</name>
<keyword evidence="2" id="KW-1185">Reference proteome</keyword>
<dbReference type="InterPro" id="IPR029044">
    <property type="entry name" value="Nucleotide-diphossugar_trans"/>
</dbReference>
<dbReference type="Pfam" id="PF02348">
    <property type="entry name" value="CTP_transf_3"/>
    <property type="match status" value="1"/>
</dbReference>
<protein>
    <submittedName>
        <fullName evidence="1">CMP-N-acetylneuraminic acid synthetase</fullName>
    </submittedName>
</protein>
<dbReference type="PANTHER" id="PTHR21485">
    <property type="entry name" value="HAD SUPERFAMILY MEMBERS CMAS AND KDSC"/>
    <property type="match status" value="1"/>
</dbReference>
<proteinExistence type="predicted"/>
<dbReference type="Proteomes" id="UP000199585">
    <property type="component" value="Unassembled WGS sequence"/>
</dbReference>